<dbReference type="AlphaFoldDB" id="A0A830CQ48"/>
<evidence type="ECO:0000256" key="1">
    <source>
        <dbReference type="SAM" id="MobiDB-lite"/>
    </source>
</evidence>
<keyword evidence="4" id="KW-1185">Reference proteome</keyword>
<proteinExistence type="predicted"/>
<gene>
    <name evidence="3" type="ORF">PHJA_002254900</name>
</gene>
<name>A0A830CQ48_9LAMI</name>
<dbReference type="OrthoDB" id="913153at2759"/>
<keyword evidence="2" id="KW-0472">Membrane</keyword>
<dbReference type="EMBL" id="BMAC01000658">
    <property type="protein sequence ID" value="GFQ01110.1"/>
    <property type="molecule type" value="Genomic_DNA"/>
</dbReference>
<accession>A0A830CQ48</accession>
<organism evidence="3 4">
    <name type="scientific">Phtheirospermum japonicum</name>
    <dbReference type="NCBI Taxonomy" id="374723"/>
    <lineage>
        <taxon>Eukaryota</taxon>
        <taxon>Viridiplantae</taxon>
        <taxon>Streptophyta</taxon>
        <taxon>Embryophyta</taxon>
        <taxon>Tracheophyta</taxon>
        <taxon>Spermatophyta</taxon>
        <taxon>Magnoliopsida</taxon>
        <taxon>eudicotyledons</taxon>
        <taxon>Gunneridae</taxon>
        <taxon>Pentapetalae</taxon>
        <taxon>asterids</taxon>
        <taxon>lamiids</taxon>
        <taxon>Lamiales</taxon>
        <taxon>Orobanchaceae</taxon>
        <taxon>Orobanchaceae incertae sedis</taxon>
        <taxon>Phtheirospermum</taxon>
    </lineage>
</organism>
<feature type="transmembrane region" description="Helical" evidence="2">
    <location>
        <begin position="206"/>
        <end position="223"/>
    </location>
</feature>
<feature type="compositionally biased region" description="Basic and acidic residues" evidence="1">
    <location>
        <begin position="27"/>
        <end position="36"/>
    </location>
</feature>
<keyword evidence="2" id="KW-1133">Transmembrane helix</keyword>
<protein>
    <submittedName>
        <fullName evidence="3">Protein auxin signaling F-box 2</fullName>
    </submittedName>
</protein>
<sequence length="241" mass="27351">MKKFEEGNSSNLNLPNSIDETLEPNDDVERDRSESNKRRKLETSTENEENISDAEDTAVVEGTEENDNDGHVLVERAEENNNNDGHALVRRNLRKSDNRFYTGCTGVDFEDDEVCDREAQWLNCFPEGRTSLTTLNLACLEREVDVTALERLVARSPDITSLEIRDSAFGDVALLAGVRNDLWGCKALAEKVLRLNLEAINEDDRSWIMSLLMMIGVVSKLYLYQMLVGPWRDAPDFVYTL</sequence>
<evidence type="ECO:0000256" key="2">
    <source>
        <dbReference type="SAM" id="Phobius"/>
    </source>
</evidence>
<reference evidence="3" key="1">
    <citation type="submission" date="2020-07" db="EMBL/GenBank/DDBJ databases">
        <title>Ethylene signaling mediates host invasion by parasitic plants.</title>
        <authorList>
            <person name="Yoshida S."/>
        </authorList>
    </citation>
    <scope>NUCLEOTIDE SEQUENCE</scope>
    <source>
        <strain evidence="3">Okayama</strain>
    </source>
</reference>
<comment type="caution">
    <text evidence="3">The sequence shown here is derived from an EMBL/GenBank/DDBJ whole genome shotgun (WGS) entry which is preliminary data.</text>
</comment>
<dbReference type="Proteomes" id="UP000653305">
    <property type="component" value="Unassembled WGS sequence"/>
</dbReference>
<feature type="compositionally biased region" description="Polar residues" evidence="1">
    <location>
        <begin position="7"/>
        <end position="19"/>
    </location>
</feature>
<dbReference type="InterPro" id="IPR032675">
    <property type="entry name" value="LRR_dom_sf"/>
</dbReference>
<evidence type="ECO:0000313" key="3">
    <source>
        <dbReference type="EMBL" id="GFQ01110.1"/>
    </source>
</evidence>
<keyword evidence="2" id="KW-0812">Transmembrane</keyword>
<feature type="compositionally biased region" description="Acidic residues" evidence="1">
    <location>
        <begin position="45"/>
        <end position="67"/>
    </location>
</feature>
<evidence type="ECO:0000313" key="4">
    <source>
        <dbReference type="Proteomes" id="UP000653305"/>
    </source>
</evidence>
<dbReference type="Gene3D" id="3.80.10.10">
    <property type="entry name" value="Ribonuclease Inhibitor"/>
    <property type="match status" value="1"/>
</dbReference>
<feature type="region of interest" description="Disordered" evidence="1">
    <location>
        <begin position="1"/>
        <end position="67"/>
    </location>
</feature>